<evidence type="ECO:0000256" key="2">
    <source>
        <dbReference type="ARBA" id="ARBA00023163"/>
    </source>
</evidence>
<dbReference type="Pfam" id="PF04967">
    <property type="entry name" value="HTH_10"/>
    <property type="match status" value="1"/>
</dbReference>
<dbReference type="PANTHER" id="PTHR34236:SF1">
    <property type="entry name" value="DIMETHYL SULFOXIDE REDUCTASE TRANSCRIPTIONAL ACTIVATOR"/>
    <property type="match status" value="1"/>
</dbReference>
<reference evidence="4 5" key="1">
    <citation type="journal article" date="2014" name="PLoS Genet.">
        <title>Phylogenetically driven sequencing of extremely halophilic archaea reveals strategies for static and dynamic osmo-response.</title>
        <authorList>
            <person name="Becker E.A."/>
            <person name="Seitzer P.M."/>
            <person name="Tritt A."/>
            <person name="Larsen D."/>
            <person name="Krusor M."/>
            <person name="Yao A.I."/>
            <person name="Wu D."/>
            <person name="Madern D."/>
            <person name="Eisen J.A."/>
            <person name="Darling A.E."/>
            <person name="Facciotti M.T."/>
        </authorList>
    </citation>
    <scope>NUCLEOTIDE SEQUENCE [LARGE SCALE GENOMIC DNA]</scope>
    <source>
        <strain evidence="4 5">DSM 12278</strain>
    </source>
</reference>
<keyword evidence="2" id="KW-0804">Transcription</keyword>
<evidence type="ECO:0000256" key="1">
    <source>
        <dbReference type="ARBA" id="ARBA00023015"/>
    </source>
</evidence>
<proteinExistence type="predicted"/>
<comment type="caution">
    <text evidence="4">The sequence shown here is derived from an EMBL/GenBank/DDBJ whole genome shotgun (WGS) entry which is preliminary data.</text>
</comment>
<feature type="domain" description="HTH bat-type" evidence="3">
    <location>
        <begin position="161"/>
        <end position="213"/>
    </location>
</feature>
<keyword evidence="1" id="KW-0805">Transcription regulation</keyword>
<organism evidence="4 5">
    <name type="scientific">Natrialba asiatica (strain ATCC 700177 / DSM 12278 / JCM 9576 / FERM P-10747 / NBRC 102637 / 172P1)</name>
    <dbReference type="NCBI Taxonomy" id="29540"/>
    <lineage>
        <taxon>Archaea</taxon>
        <taxon>Methanobacteriati</taxon>
        <taxon>Methanobacteriota</taxon>
        <taxon>Stenosarchaea group</taxon>
        <taxon>Halobacteria</taxon>
        <taxon>Halobacteriales</taxon>
        <taxon>Natrialbaceae</taxon>
        <taxon>Natrialba</taxon>
    </lineage>
</organism>
<gene>
    <name evidence="4" type="ORF">C481_02887</name>
</gene>
<name>M0B6F6_NATA1</name>
<accession>M0B6F6</accession>
<keyword evidence="5" id="KW-1185">Reference proteome</keyword>
<protein>
    <recommendedName>
        <fullName evidence="3">HTH bat-type domain-containing protein</fullName>
    </recommendedName>
</protein>
<dbReference type="EMBL" id="AOIO01000009">
    <property type="protein sequence ID" value="ELZ05229.1"/>
    <property type="molecule type" value="Genomic_DNA"/>
</dbReference>
<dbReference type="eggNOG" id="arCOG02271">
    <property type="taxonomic scope" value="Archaea"/>
</dbReference>
<dbReference type="PANTHER" id="PTHR34236">
    <property type="entry name" value="DIMETHYL SULFOXIDE REDUCTASE TRANSCRIPTIONAL ACTIVATOR"/>
    <property type="match status" value="1"/>
</dbReference>
<dbReference type="InterPro" id="IPR007050">
    <property type="entry name" value="HTH_bacterioopsin"/>
</dbReference>
<dbReference type="AlphaFoldDB" id="M0B6F6"/>
<evidence type="ECO:0000313" key="5">
    <source>
        <dbReference type="Proteomes" id="UP000011554"/>
    </source>
</evidence>
<evidence type="ECO:0000313" key="4">
    <source>
        <dbReference type="EMBL" id="ELZ05229.1"/>
    </source>
</evidence>
<evidence type="ECO:0000259" key="3">
    <source>
        <dbReference type="Pfam" id="PF04967"/>
    </source>
</evidence>
<dbReference type="Proteomes" id="UP000011554">
    <property type="component" value="Unassembled WGS sequence"/>
</dbReference>
<sequence>MWLGSRLSAEMPKIQVKLDGTAVDGWLATISSEFPDAEFRLMATQLRNEGAFVILEVLTPKGDELVRRFENTPEVDAVDVYHTDERMVLLQFQTSATKSYDPLRKSKNISIYPTILRNGWFSVELAASHERLSKYTDELAAAGIPYEIVSLVQSHTVSEILTDRQWEFITEAVERGFYETPRNCTLAELGDVLDIHKSAVSRLRHRAESRVIKNFAAEAAQ</sequence>
<dbReference type="PATRIC" id="fig|29540.5.peg.599"/>